<comment type="caution">
    <text evidence="1">The sequence shown here is derived from an EMBL/GenBank/DDBJ whole genome shotgun (WGS) entry which is preliminary data.</text>
</comment>
<reference evidence="1" key="2">
    <citation type="journal article" date="2024" name="Toxins">
        <title>Genome Sequence Analysis of Native Xenorhabdus Strains Isolated from Entomopathogenic Nematodes in Argentina.</title>
        <authorList>
            <person name="Palma L."/>
            <person name="Frizzo L."/>
            <person name="Kaiser S."/>
            <person name="Berry C."/>
            <person name="Caballero P."/>
            <person name="Bode H.B."/>
            <person name="Del Valle E.E."/>
        </authorList>
    </citation>
    <scope>NUCLEOTIDE SEQUENCE</scope>
    <source>
        <strain evidence="1">M</strain>
    </source>
</reference>
<proteinExistence type="predicted"/>
<name>A0AAW3Z1R2_9GAMM</name>
<dbReference type="EMBL" id="JACXBF010000546">
    <property type="protein sequence ID" value="MBD2802937.1"/>
    <property type="molecule type" value="Genomic_DNA"/>
</dbReference>
<dbReference type="Proteomes" id="UP001193920">
    <property type="component" value="Unassembled WGS sequence"/>
</dbReference>
<reference evidence="1" key="1">
    <citation type="submission" date="2020-09" db="EMBL/GenBank/DDBJ databases">
        <authorList>
            <person name="Palma L."/>
            <person name="Caballero P."/>
            <person name="Berry C."/>
            <person name="Del Valle E."/>
        </authorList>
    </citation>
    <scope>NUCLEOTIDE SEQUENCE</scope>
    <source>
        <strain evidence="1">M</strain>
    </source>
</reference>
<sequence>MTRGIPKKAAMLIDIDADTCGRYLDDDDRINILCMALVASAEGTKHYHEALDLIKSLAPRYYREVFVKKGKT</sequence>
<dbReference type="RefSeq" id="WP_323862974.1">
    <property type="nucleotide sequence ID" value="NZ_JACXBC010000173.1"/>
</dbReference>
<organism evidence="1">
    <name type="scientific">Xenorhabdus szentirmaii</name>
    <dbReference type="NCBI Taxonomy" id="290112"/>
    <lineage>
        <taxon>Bacteria</taxon>
        <taxon>Pseudomonadati</taxon>
        <taxon>Pseudomonadota</taxon>
        <taxon>Gammaproteobacteria</taxon>
        <taxon>Enterobacterales</taxon>
        <taxon>Morganellaceae</taxon>
        <taxon>Xenorhabdus</taxon>
    </lineage>
</organism>
<evidence type="ECO:0000313" key="1">
    <source>
        <dbReference type="EMBL" id="MBD2802937.1"/>
    </source>
</evidence>
<accession>A0AAW3Z1R2</accession>
<gene>
    <name evidence="1" type="ORF">ID854_21435</name>
</gene>
<dbReference type="AlphaFoldDB" id="A0AAW3Z1R2"/>
<protein>
    <submittedName>
        <fullName evidence="1">Uncharacterized protein</fullName>
    </submittedName>
</protein>